<feature type="non-terminal residue" evidence="2">
    <location>
        <position position="1"/>
    </location>
</feature>
<dbReference type="InterPro" id="IPR054722">
    <property type="entry name" value="PolX-like_BBD"/>
</dbReference>
<evidence type="ECO:0000313" key="3">
    <source>
        <dbReference type="Proteomes" id="UP000807469"/>
    </source>
</evidence>
<protein>
    <recommendedName>
        <fullName evidence="1">Retrovirus-related Pol polyprotein from transposon TNT 1-94-like beta-barrel domain-containing protein</fullName>
    </recommendedName>
</protein>
<evidence type="ECO:0000259" key="1">
    <source>
        <dbReference type="Pfam" id="PF22936"/>
    </source>
</evidence>
<gene>
    <name evidence="2" type="ORF">BDN70DRAFT_761711</name>
</gene>
<organism evidence="2 3">
    <name type="scientific">Pholiota conissans</name>
    <dbReference type="NCBI Taxonomy" id="109636"/>
    <lineage>
        <taxon>Eukaryota</taxon>
        <taxon>Fungi</taxon>
        <taxon>Dikarya</taxon>
        <taxon>Basidiomycota</taxon>
        <taxon>Agaricomycotina</taxon>
        <taxon>Agaricomycetes</taxon>
        <taxon>Agaricomycetidae</taxon>
        <taxon>Agaricales</taxon>
        <taxon>Agaricineae</taxon>
        <taxon>Strophariaceae</taxon>
        <taxon>Pholiota</taxon>
    </lineage>
</organism>
<dbReference type="Proteomes" id="UP000807469">
    <property type="component" value="Unassembled WGS sequence"/>
</dbReference>
<evidence type="ECO:0000313" key="2">
    <source>
        <dbReference type="EMBL" id="KAF9470184.1"/>
    </source>
</evidence>
<accession>A0A9P6CRL6</accession>
<reference evidence="2" key="1">
    <citation type="submission" date="2020-11" db="EMBL/GenBank/DDBJ databases">
        <authorList>
            <consortium name="DOE Joint Genome Institute"/>
            <person name="Ahrendt S."/>
            <person name="Riley R."/>
            <person name="Andreopoulos W."/>
            <person name="Labutti K."/>
            <person name="Pangilinan J."/>
            <person name="Ruiz-Duenas F.J."/>
            <person name="Barrasa J.M."/>
            <person name="Sanchez-Garcia M."/>
            <person name="Camarero S."/>
            <person name="Miyauchi S."/>
            <person name="Serrano A."/>
            <person name="Linde D."/>
            <person name="Babiker R."/>
            <person name="Drula E."/>
            <person name="Ayuso-Fernandez I."/>
            <person name="Pacheco R."/>
            <person name="Padilla G."/>
            <person name="Ferreira P."/>
            <person name="Barriuso J."/>
            <person name="Kellner H."/>
            <person name="Castanera R."/>
            <person name="Alfaro M."/>
            <person name="Ramirez L."/>
            <person name="Pisabarro A.G."/>
            <person name="Kuo A."/>
            <person name="Tritt A."/>
            <person name="Lipzen A."/>
            <person name="He G."/>
            <person name="Yan M."/>
            <person name="Ng V."/>
            <person name="Cullen D."/>
            <person name="Martin F."/>
            <person name="Rosso M.-N."/>
            <person name="Henrissat B."/>
            <person name="Hibbett D."/>
            <person name="Martinez A.T."/>
            <person name="Grigoriev I.V."/>
        </authorList>
    </citation>
    <scope>NUCLEOTIDE SEQUENCE</scope>
    <source>
        <strain evidence="2">CIRM-BRFM 674</strain>
    </source>
</reference>
<keyword evidence="3" id="KW-1185">Reference proteome</keyword>
<sequence>VDIFDSGASRHMSGYRHRFINFVDIKDQSITAANKRTFNATSQGDMYIEVPNGN</sequence>
<dbReference type="AlphaFoldDB" id="A0A9P6CRL6"/>
<name>A0A9P6CRL6_9AGAR</name>
<dbReference type="Pfam" id="PF22936">
    <property type="entry name" value="Pol_BBD"/>
    <property type="match status" value="1"/>
</dbReference>
<feature type="non-terminal residue" evidence="2">
    <location>
        <position position="54"/>
    </location>
</feature>
<feature type="domain" description="Retrovirus-related Pol polyprotein from transposon TNT 1-94-like beta-barrel" evidence="1">
    <location>
        <begin position="3"/>
        <end position="53"/>
    </location>
</feature>
<dbReference type="OrthoDB" id="3251181at2759"/>
<dbReference type="EMBL" id="MU156187">
    <property type="protein sequence ID" value="KAF9470184.1"/>
    <property type="molecule type" value="Genomic_DNA"/>
</dbReference>
<proteinExistence type="predicted"/>
<comment type="caution">
    <text evidence="2">The sequence shown here is derived from an EMBL/GenBank/DDBJ whole genome shotgun (WGS) entry which is preliminary data.</text>
</comment>